<reference evidence="1 2" key="1">
    <citation type="submission" date="2019-12" db="EMBL/GenBank/DDBJ databases">
        <title>Novel species isolated from a subtropical stream in China.</title>
        <authorList>
            <person name="Lu H."/>
        </authorList>
    </citation>
    <scope>NUCLEOTIDE SEQUENCE [LARGE SCALE GENOMIC DNA]</scope>
    <source>
        <strain evidence="1 2">CY13W</strain>
    </source>
</reference>
<dbReference type="Proteomes" id="UP000478090">
    <property type="component" value="Unassembled WGS sequence"/>
</dbReference>
<evidence type="ECO:0000313" key="1">
    <source>
        <dbReference type="EMBL" id="MYM39928.1"/>
    </source>
</evidence>
<gene>
    <name evidence="1" type="ORF">GTP27_11380</name>
</gene>
<organism evidence="1 2">
    <name type="scientific">Duganella qianjiadongensis</name>
    <dbReference type="NCBI Taxonomy" id="2692176"/>
    <lineage>
        <taxon>Bacteria</taxon>
        <taxon>Pseudomonadati</taxon>
        <taxon>Pseudomonadota</taxon>
        <taxon>Betaproteobacteria</taxon>
        <taxon>Burkholderiales</taxon>
        <taxon>Oxalobacteraceae</taxon>
        <taxon>Telluria group</taxon>
        <taxon>Duganella</taxon>
    </lineage>
</organism>
<dbReference type="EMBL" id="WWCM01000007">
    <property type="protein sequence ID" value="MYM39928.1"/>
    <property type="molecule type" value="Genomic_DNA"/>
</dbReference>
<evidence type="ECO:0000313" key="2">
    <source>
        <dbReference type="Proteomes" id="UP000478090"/>
    </source>
</evidence>
<protein>
    <submittedName>
        <fullName evidence="1">Uncharacterized protein</fullName>
    </submittedName>
</protein>
<name>A0ABW9VK06_9BURK</name>
<keyword evidence="2" id="KW-1185">Reference proteome</keyword>
<sequence>MAAPKAWDGTYSSFSGNYLIYSNDLDEKAAPTPSDSRVAFMVEGTLAKSLFDSIGPDKKEACGASADLRVRECGDLDCTFDRLNKKNPYTCHFGLNLKTGKSIEGATC</sequence>
<accession>A0ABW9VK06</accession>
<proteinExistence type="predicted"/>
<comment type="caution">
    <text evidence="1">The sequence shown here is derived from an EMBL/GenBank/DDBJ whole genome shotgun (WGS) entry which is preliminary data.</text>
</comment>